<evidence type="ECO:0000256" key="4">
    <source>
        <dbReference type="ARBA" id="ARBA00023163"/>
    </source>
</evidence>
<feature type="region of interest" description="Disordered" evidence="6">
    <location>
        <begin position="33"/>
        <end position="58"/>
    </location>
</feature>
<dbReference type="GO" id="GO:0005634">
    <property type="term" value="C:nucleus"/>
    <property type="evidence" value="ECO:0007669"/>
    <property type="project" value="UniProtKB-SubCell"/>
</dbReference>
<evidence type="ECO:0000256" key="2">
    <source>
        <dbReference type="ARBA" id="ARBA00023015"/>
    </source>
</evidence>
<evidence type="ECO:0000256" key="5">
    <source>
        <dbReference type="ARBA" id="ARBA00023242"/>
    </source>
</evidence>
<accession>A0A0B7KGI6</accession>
<dbReference type="GO" id="GO:0008270">
    <property type="term" value="F:zinc ion binding"/>
    <property type="evidence" value="ECO:0007669"/>
    <property type="project" value="InterPro"/>
</dbReference>
<dbReference type="GO" id="GO:0000981">
    <property type="term" value="F:DNA-binding transcription factor activity, RNA polymerase II-specific"/>
    <property type="evidence" value="ECO:0007669"/>
    <property type="project" value="InterPro"/>
</dbReference>
<name>A0A0B7KGI6_BIOOC</name>
<gene>
    <name evidence="8" type="ORF">BN869_000012262_1</name>
</gene>
<evidence type="ECO:0000256" key="3">
    <source>
        <dbReference type="ARBA" id="ARBA00023125"/>
    </source>
</evidence>
<dbReference type="PANTHER" id="PTHR31845:SF10">
    <property type="entry name" value="ZN(II)2CYS6 TRANSCRIPTION FACTOR (EUROFUNG)"/>
    <property type="match status" value="1"/>
</dbReference>
<sequence>MGAGTDQDDQVSFTVTSLERLKILHIWSNTGFSSRPTEIPSPDPEQLSNTATSPSVGTATSISRGACMPESLMSSIQKPGGVKRRACVNCTVGKAKCSPHSDDICERCHRLGKQCVYLNVADKRKSPGSNTRVKLLEKRVEGLVSLLTNPSLQSTASPDSLTQTSGLEPQPQQSSGALREPQSQPYSIPSVSSVGVASLTQLTPPTSDAGSAWGTRPPDVVDRGLLSAEIAHEALQTFRNKAINHFPFVVLPHHASLHSVRRESPFLFLCIMATMMVKDCTLQRQLGEEIRTQAYQRIMMGREKSMDLLQGLLVHVAWYQYQLQPQKQQMLLMTQLCVNLVYELGIEKCPRARNQNATAGILYPSDTQTTLCPIEVRALLGTYYLAATFTTKLKKRSLMPHTKYMKQTSRWLSKQREYPTDELISYLVDVQELSRRIHDTFSFDNPGNIDSVAGSVTESMTRCYLAEIDALQGSVPQVLMRNATLALEFPAIRAMIQESALFDELWCGSDASPARPASIFPAARTSLTWDSIQSYKMLIKGLVEYPNEDAFYLTFSTFSKLCSVLSWLAKLVNIALGPPKSTADAPSDSLMAQSVSHPWASMVAGDVELRNLVRQAQHKLNCMSSDIVSESAEPDSMTTFSILVGSALSVYDKQLQEYQRSSQQQAPVEPLLNQTIPAGPVVGEFPELYLALPPDAATLDFFGNLMPQFWDDSAGFQLDAFQDMIWDRFLDDAILLP</sequence>
<evidence type="ECO:0000256" key="1">
    <source>
        <dbReference type="ARBA" id="ARBA00004123"/>
    </source>
</evidence>
<keyword evidence="5" id="KW-0539">Nucleus</keyword>
<dbReference type="GO" id="GO:0000976">
    <property type="term" value="F:transcription cis-regulatory region binding"/>
    <property type="evidence" value="ECO:0007669"/>
    <property type="project" value="TreeGrafter"/>
</dbReference>
<evidence type="ECO:0000259" key="7">
    <source>
        <dbReference type="PROSITE" id="PS50048"/>
    </source>
</evidence>
<proteinExistence type="predicted"/>
<dbReference type="PROSITE" id="PS50048">
    <property type="entry name" value="ZN2_CY6_FUNGAL_2"/>
    <property type="match status" value="1"/>
</dbReference>
<keyword evidence="3" id="KW-0238">DNA-binding</keyword>
<keyword evidence="4" id="KW-0804">Transcription</keyword>
<organism evidence="8">
    <name type="scientific">Bionectria ochroleuca</name>
    <name type="common">Gliocladium roseum</name>
    <dbReference type="NCBI Taxonomy" id="29856"/>
    <lineage>
        <taxon>Eukaryota</taxon>
        <taxon>Fungi</taxon>
        <taxon>Dikarya</taxon>
        <taxon>Ascomycota</taxon>
        <taxon>Pezizomycotina</taxon>
        <taxon>Sordariomycetes</taxon>
        <taxon>Hypocreomycetidae</taxon>
        <taxon>Hypocreales</taxon>
        <taxon>Bionectriaceae</taxon>
        <taxon>Clonostachys</taxon>
    </lineage>
</organism>
<dbReference type="PANTHER" id="PTHR31845">
    <property type="entry name" value="FINGER DOMAIN PROTEIN, PUTATIVE-RELATED"/>
    <property type="match status" value="1"/>
</dbReference>
<feature type="compositionally biased region" description="Polar residues" evidence="6">
    <location>
        <begin position="46"/>
        <end position="58"/>
    </location>
</feature>
<dbReference type="CDD" id="cd00067">
    <property type="entry name" value="GAL4"/>
    <property type="match status" value="1"/>
</dbReference>
<dbReference type="SMART" id="SM00066">
    <property type="entry name" value="GAL4"/>
    <property type="match status" value="1"/>
</dbReference>
<feature type="region of interest" description="Disordered" evidence="6">
    <location>
        <begin position="149"/>
        <end position="188"/>
    </location>
</feature>
<protein>
    <recommendedName>
        <fullName evidence="7">Zn(2)-C6 fungal-type domain-containing protein</fullName>
    </recommendedName>
</protein>
<comment type="subcellular location">
    <subcellularLocation>
        <location evidence="1">Nucleus</location>
    </subcellularLocation>
</comment>
<dbReference type="InterPro" id="IPR001138">
    <property type="entry name" value="Zn2Cys6_DnaBD"/>
</dbReference>
<dbReference type="SUPFAM" id="SSF57701">
    <property type="entry name" value="Zn2/Cys6 DNA-binding domain"/>
    <property type="match status" value="1"/>
</dbReference>
<dbReference type="InterPro" id="IPR036864">
    <property type="entry name" value="Zn2-C6_fun-type_DNA-bd_sf"/>
</dbReference>
<evidence type="ECO:0000256" key="6">
    <source>
        <dbReference type="SAM" id="MobiDB-lite"/>
    </source>
</evidence>
<dbReference type="Gene3D" id="4.10.240.10">
    <property type="entry name" value="Zn(2)-C6 fungal-type DNA-binding domain"/>
    <property type="match status" value="1"/>
</dbReference>
<dbReference type="InterPro" id="IPR051089">
    <property type="entry name" value="prtT"/>
</dbReference>
<keyword evidence="2" id="KW-0805">Transcription regulation</keyword>
<reference evidence="8" key="1">
    <citation type="submission" date="2015-01" db="EMBL/GenBank/DDBJ databases">
        <authorList>
            <person name="Durling Mikael"/>
        </authorList>
    </citation>
    <scope>NUCLEOTIDE SEQUENCE</scope>
</reference>
<dbReference type="PROSITE" id="PS00463">
    <property type="entry name" value="ZN2_CY6_FUNGAL_1"/>
    <property type="match status" value="1"/>
</dbReference>
<dbReference type="AlphaFoldDB" id="A0A0B7KGI6"/>
<evidence type="ECO:0000313" key="8">
    <source>
        <dbReference type="EMBL" id="CEO56204.1"/>
    </source>
</evidence>
<feature type="domain" description="Zn(2)-C6 fungal-type" evidence="7">
    <location>
        <begin position="86"/>
        <end position="117"/>
    </location>
</feature>
<dbReference type="EMBL" id="CDPU01000062">
    <property type="protein sequence ID" value="CEO56204.1"/>
    <property type="molecule type" value="Genomic_DNA"/>
</dbReference>